<keyword evidence="2 4" id="KW-0863">Zinc-finger</keyword>
<evidence type="ECO:0000259" key="5">
    <source>
        <dbReference type="PROSITE" id="PS51266"/>
    </source>
</evidence>
<evidence type="ECO:0000256" key="2">
    <source>
        <dbReference type="ARBA" id="ARBA00022771"/>
    </source>
</evidence>
<dbReference type="InterPro" id="IPR037274">
    <property type="entry name" value="Znf_CHY_sf"/>
</dbReference>
<dbReference type="OrthoDB" id="411372at2759"/>
<evidence type="ECO:0000256" key="4">
    <source>
        <dbReference type="PROSITE-ProRule" id="PRU00601"/>
    </source>
</evidence>
<dbReference type="SUPFAM" id="SSF161219">
    <property type="entry name" value="CHY zinc finger-like"/>
    <property type="match status" value="1"/>
</dbReference>
<dbReference type="Proteomes" id="UP000799771">
    <property type="component" value="Unassembled WGS sequence"/>
</dbReference>
<dbReference type="PIRSF" id="PIRSF017292">
    <property type="entry name" value="UCP017292_Znf_CHY"/>
    <property type="match status" value="1"/>
</dbReference>
<dbReference type="PROSITE" id="PS51266">
    <property type="entry name" value="ZF_CHY"/>
    <property type="match status" value="1"/>
</dbReference>
<proteinExistence type="predicted"/>
<dbReference type="InterPro" id="IPR016694">
    <property type="entry name" value="UCP017292"/>
</dbReference>
<evidence type="ECO:0000313" key="6">
    <source>
        <dbReference type="EMBL" id="KAF2126385.1"/>
    </source>
</evidence>
<feature type="domain" description="CHY-type" evidence="5">
    <location>
        <begin position="13"/>
        <end position="95"/>
    </location>
</feature>
<dbReference type="Pfam" id="PF05495">
    <property type="entry name" value="zf-CHY"/>
    <property type="match status" value="1"/>
</dbReference>
<dbReference type="AlphaFoldDB" id="A0A6A6A5E7"/>
<name>A0A6A6A5E7_9PLEO</name>
<keyword evidence="1" id="KW-0479">Metal-binding</keyword>
<accession>A0A6A6A5E7</accession>
<evidence type="ECO:0000256" key="1">
    <source>
        <dbReference type="ARBA" id="ARBA00022723"/>
    </source>
</evidence>
<sequence length="120" mass="13225">MTTTPRPQVHGLSLTPLTQCLHYHTPLDILAIKHACCQKFYACITCHNACETDHAPAVWRRDQREEKAVLCGACGTVGSVREYMEGGSRCAACGRGFNPGCRAHWGRYFEVGGEGEEQGR</sequence>
<keyword evidence="3" id="KW-0862">Zinc</keyword>
<organism evidence="6 7">
    <name type="scientific">Dothidotthia symphoricarpi CBS 119687</name>
    <dbReference type="NCBI Taxonomy" id="1392245"/>
    <lineage>
        <taxon>Eukaryota</taxon>
        <taxon>Fungi</taxon>
        <taxon>Dikarya</taxon>
        <taxon>Ascomycota</taxon>
        <taxon>Pezizomycotina</taxon>
        <taxon>Dothideomycetes</taxon>
        <taxon>Pleosporomycetidae</taxon>
        <taxon>Pleosporales</taxon>
        <taxon>Dothidotthiaceae</taxon>
        <taxon>Dothidotthia</taxon>
    </lineage>
</organism>
<dbReference type="GO" id="GO:0008270">
    <property type="term" value="F:zinc ion binding"/>
    <property type="evidence" value="ECO:0007669"/>
    <property type="project" value="UniProtKB-KW"/>
</dbReference>
<protein>
    <submittedName>
        <fullName evidence="6">Zinc finger CHY domain-containing protein</fullName>
    </submittedName>
</protein>
<evidence type="ECO:0000313" key="7">
    <source>
        <dbReference type="Proteomes" id="UP000799771"/>
    </source>
</evidence>
<keyword evidence="7" id="KW-1185">Reference proteome</keyword>
<dbReference type="EMBL" id="ML977513">
    <property type="protein sequence ID" value="KAF2126385.1"/>
    <property type="molecule type" value="Genomic_DNA"/>
</dbReference>
<dbReference type="GeneID" id="54412136"/>
<gene>
    <name evidence="6" type="ORF">P153DRAFT_399168</name>
</gene>
<dbReference type="RefSeq" id="XP_033520777.1">
    <property type="nucleotide sequence ID" value="XM_033671704.1"/>
</dbReference>
<dbReference type="InterPro" id="IPR008913">
    <property type="entry name" value="Znf_CHY"/>
</dbReference>
<reference evidence="6" key="1">
    <citation type="journal article" date="2020" name="Stud. Mycol.">
        <title>101 Dothideomycetes genomes: a test case for predicting lifestyles and emergence of pathogens.</title>
        <authorList>
            <person name="Haridas S."/>
            <person name="Albert R."/>
            <person name="Binder M."/>
            <person name="Bloem J."/>
            <person name="Labutti K."/>
            <person name="Salamov A."/>
            <person name="Andreopoulos B."/>
            <person name="Baker S."/>
            <person name="Barry K."/>
            <person name="Bills G."/>
            <person name="Bluhm B."/>
            <person name="Cannon C."/>
            <person name="Castanera R."/>
            <person name="Culley D."/>
            <person name="Daum C."/>
            <person name="Ezra D."/>
            <person name="Gonzalez J."/>
            <person name="Henrissat B."/>
            <person name="Kuo A."/>
            <person name="Liang C."/>
            <person name="Lipzen A."/>
            <person name="Lutzoni F."/>
            <person name="Magnuson J."/>
            <person name="Mondo S."/>
            <person name="Nolan M."/>
            <person name="Ohm R."/>
            <person name="Pangilinan J."/>
            <person name="Park H.-J."/>
            <person name="Ramirez L."/>
            <person name="Alfaro M."/>
            <person name="Sun H."/>
            <person name="Tritt A."/>
            <person name="Yoshinaga Y."/>
            <person name="Zwiers L.-H."/>
            <person name="Turgeon B."/>
            <person name="Goodwin S."/>
            <person name="Spatafora J."/>
            <person name="Crous P."/>
            <person name="Grigoriev I."/>
        </authorList>
    </citation>
    <scope>NUCLEOTIDE SEQUENCE</scope>
    <source>
        <strain evidence="6">CBS 119687</strain>
    </source>
</reference>
<evidence type="ECO:0000256" key="3">
    <source>
        <dbReference type="ARBA" id="ARBA00022833"/>
    </source>
</evidence>